<accession>A0A9W9NT64</accession>
<reference evidence="17" key="2">
    <citation type="journal article" date="2023" name="IMA Fungus">
        <title>Comparative genomic study of the Penicillium genus elucidates a diverse pangenome and 15 lateral gene transfer events.</title>
        <authorList>
            <person name="Petersen C."/>
            <person name="Sorensen T."/>
            <person name="Nielsen M.R."/>
            <person name="Sondergaard T.E."/>
            <person name="Sorensen J.L."/>
            <person name="Fitzpatrick D.A."/>
            <person name="Frisvad J.C."/>
            <person name="Nielsen K.L."/>
        </authorList>
    </citation>
    <scope>NUCLEOTIDE SEQUENCE</scope>
    <source>
        <strain evidence="17">IBT 19713</strain>
    </source>
</reference>
<comment type="similarity">
    <text evidence="4 16">Belongs to the cytochrome P450 family.</text>
</comment>
<evidence type="ECO:0000256" key="16">
    <source>
        <dbReference type="RuleBase" id="RU000461"/>
    </source>
</evidence>
<dbReference type="PROSITE" id="PS00086">
    <property type="entry name" value="CYTOCHROME_P450"/>
    <property type="match status" value="1"/>
</dbReference>
<keyword evidence="5 15" id="KW-0349">Heme</keyword>
<dbReference type="GO" id="GO:0005506">
    <property type="term" value="F:iron ion binding"/>
    <property type="evidence" value="ECO:0007669"/>
    <property type="project" value="InterPro"/>
</dbReference>
<dbReference type="Proteomes" id="UP001150941">
    <property type="component" value="Unassembled WGS sequence"/>
</dbReference>
<gene>
    <name evidence="17" type="ORF">N7468_006957</name>
</gene>
<dbReference type="InterPro" id="IPR036396">
    <property type="entry name" value="Cyt_P450_sf"/>
</dbReference>
<evidence type="ECO:0000256" key="14">
    <source>
        <dbReference type="ARBA" id="ARBA00081244"/>
    </source>
</evidence>
<evidence type="ECO:0000313" key="17">
    <source>
        <dbReference type="EMBL" id="KAJ5225732.1"/>
    </source>
</evidence>
<evidence type="ECO:0000256" key="6">
    <source>
        <dbReference type="ARBA" id="ARBA00022692"/>
    </source>
</evidence>
<dbReference type="GO" id="GO:0043386">
    <property type="term" value="P:mycotoxin biosynthetic process"/>
    <property type="evidence" value="ECO:0007669"/>
    <property type="project" value="UniProtKB-ARBA"/>
</dbReference>
<dbReference type="GO" id="GO:0016020">
    <property type="term" value="C:membrane"/>
    <property type="evidence" value="ECO:0007669"/>
    <property type="project" value="UniProtKB-SubCell"/>
</dbReference>
<dbReference type="InterPro" id="IPR017972">
    <property type="entry name" value="Cyt_P450_CS"/>
</dbReference>
<evidence type="ECO:0000256" key="15">
    <source>
        <dbReference type="PIRSR" id="PIRSR602401-1"/>
    </source>
</evidence>
<evidence type="ECO:0000256" key="1">
    <source>
        <dbReference type="ARBA" id="ARBA00001971"/>
    </source>
</evidence>
<dbReference type="InterPro" id="IPR002401">
    <property type="entry name" value="Cyt_P450_E_grp-I"/>
</dbReference>
<evidence type="ECO:0000256" key="4">
    <source>
        <dbReference type="ARBA" id="ARBA00010617"/>
    </source>
</evidence>
<comment type="pathway">
    <text evidence="3">Secondary metabolite biosynthesis.</text>
</comment>
<dbReference type="FunFam" id="1.10.630.10:FF:000063">
    <property type="entry name" value="Cytochrome P450 monooxygenase"/>
    <property type="match status" value="1"/>
</dbReference>
<dbReference type="GO" id="GO:0016705">
    <property type="term" value="F:oxidoreductase activity, acting on paired donors, with incorporation or reduction of molecular oxygen"/>
    <property type="evidence" value="ECO:0007669"/>
    <property type="project" value="InterPro"/>
</dbReference>
<keyword evidence="10 15" id="KW-0408">Iron</keyword>
<keyword evidence="6" id="KW-0812">Transmembrane</keyword>
<dbReference type="CDD" id="cd11061">
    <property type="entry name" value="CYP67-like"/>
    <property type="match status" value="1"/>
</dbReference>
<keyword evidence="18" id="KW-1185">Reference proteome</keyword>
<name>A0A9W9NT64_9EURO</name>
<dbReference type="SUPFAM" id="SSF48264">
    <property type="entry name" value="Cytochrome P450"/>
    <property type="match status" value="1"/>
</dbReference>
<keyword evidence="11 16" id="KW-0503">Monooxygenase</keyword>
<evidence type="ECO:0000256" key="11">
    <source>
        <dbReference type="ARBA" id="ARBA00023033"/>
    </source>
</evidence>
<dbReference type="GO" id="GO:0004497">
    <property type="term" value="F:monooxygenase activity"/>
    <property type="evidence" value="ECO:0007669"/>
    <property type="project" value="UniProtKB-KW"/>
</dbReference>
<evidence type="ECO:0000313" key="18">
    <source>
        <dbReference type="Proteomes" id="UP001150941"/>
    </source>
</evidence>
<dbReference type="RefSeq" id="XP_058329143.1">
    <property type="nucleotide sequence ID" value="XM_058476253.1"/>
</dbReference>
<evidence type="ECO:0000256" key="8">
    <source>
        <dbReference type="ARBA" id="ARBA00022989"/>
    </source>
</evidence>
<dbReference type="Gene3D" id="1.10.630.10">
    <property type="entry name" value="Cytochrome P450"/>
    <property type="match status" value="1"/>
</dbReference>
<comment type="subcellular location">
    <subcellularLocation>
        <location evidence="2">Membrane</location>
    </subcellularLocation>
</comment>
<keyword evidence="8" id="KW-1133">Transmembrane helix</keyword>
<keyword evidence="12" id="KW-0472">Membrane</keyword>
<evidence type="ECO:0000256" key="3">
    <source>
        <dbReference type="ARBA" id="ARBA00005179"/>
    </source>
</evidence>
<evidence type="ECO:0000256" key="12">
    <source>
        <dbReference type="ARBA" id="ARBA00023136"/>
    </source>
</evidence>
<evidence type="ECO:0000256" key="2">
    <source>
        <dbReference type="ARBA" id="ARBA00004370"/>
    </source>
</evidence>
<sequence>MSLRLATLLAIVVVLLGIGKAIYRLYFHPLSKYPGPRLGAITRWYAAYYAWRGDLHLKNRQWHEQYGEVVRFAPNALCFNTHTAMNTIYSTRANVQKSEGYLSFSNSRRTPNTITAIDKNVHAFKRRILTQVYSEKGMRTIEERYLINIRDFISLIGPEDTPITKNCTGEWGETKDVGVMCNWLAMDIITGLSFGEDFNLLHSPTLRYLPSVVQKIAQMNMISIVQPSFFNHKINRIFMWSKLRDILNAGTFMKSRCIARQELGNTIEQKDIFYIMENTTDPKTGMFFSPKDLWLESMLLLVAGSDTTSVAMSATFFFLAHHTDALARVIREIRASFANEEEIRMGHRLNDCTFLAACINETMRLVPSVSNMPPRDALDGGLVVDGNYISQGTTVGTTIYAIQRNPRYFPRPDEFRPERWIPDAKTGVDEESVKMAKQGFCPFSIGPRSCVGWRLAWVELTVTVARALYKYDMRLAPEAPCCGGQRKDCEYEFKGFMTSSVDGPLVQFRLRGVSDLV</sequence>
<dbReference type="EMBL" id="JAPQKS010000005">
    <property type="protein sequence ID" value="KAJ5225732.1"/>
    <property type="molecule type" value="Genomic_DNA"/>
</dbReference>
<dbReference type="GeneID" id="83203556"/>
<dbReference type="PRINTS" id="PR00385">
    <property type="entry name" value="P450"/>
</dbReference>
<dbReference type="InterPro" id="IPR001128">
    <property type="entry name" value="Cyt_P450"/>
</dbReference>
<evidence type="ECO:0000256" key="13">
    <source>
        <dbReference type="ARBA" id="ARBA00068045"/>
    </source>
</evidence>
<evidence type="ECO:0000256" key="7">
    <source>
        <dbReference type="ARBA" id="ARBA00022723"/>
    </source>
</evidence>
<dbReference type="OrthoDB" id="1470350at2759"/>
<keyword evidence="7 15" id="KW-0479">Metal-binding</keyword>
<dbReference type="GO" id="GO:0020037">
    <property type="term" value="F:heme binding"/>
    <property type="evidence" value="ECO:0007669"/>
    <property type="project" value="InterPro"/>
</dbReference>
<evidence type="ECO:0000256" key="5">
    <source>
        <dbReference type="ARBA" id="ARBA00022617"/>
    </source>
</evidence>
<dbReference type="PRINTS" id="PR00463">
    <property type="entry name" value="EP450I"/>
</dbReference>
<protein>
    <recommendedName>
        <fullName evidence="13">Cytochrome P450 monooxygenase poxM</fullName>
    </recommendedName>
    <alternativeName>
        <fullName evidence="14">Oxaleimides biosynthesis cluster protein M</fullName>
    </alternativeName>
</protein>
<dbReference type="GO" id="GO:1902181">
    <property type="term" value="P:verruculogen biosynthetic process"/>
    <property type="evidence" value="ECO:0007669"/>
    <property type="project" value="UniProtKB-ARBA"/>
</dbReference>
<proteinExistence type="inferred from homology"/>
<dbReference type="PANTHER" id="PTHR24305">
    <property type="entry name" value="CYTOCHROME P450"/>
    <property type="match status" value="1"/>
</dbReference>
<feature type="binding site" description="axial binding residue" evidence="15">
    <location>
        <position position="450"/>
    </location>
    <ligand>
        <name>heme</name>
        <dbReference type="ChEBI" id="CHEBI:30413"/>
    </ligand>
    <ligandPart>
        <name>Fe</name>
        <dbReference type="ChEBI" id="CHEBI:18248"/>
    </ligandPart>
</feature>
<dbReference type="InterPro" id="IPR050121">
    <property type="entry name" value="Cytochrome_P450_monoxygenase"/>
</dbReference>
<comment type="caution">
    <text evidence="17">The sequence shown here is derived from an EMBL/GenBank/DDBJ whole genome shotgun (WGS) entry which is preliminary data.</text>
</comment>
<organism evidence="17 18">
    <name type="scientific">Penicillium chermesinum</name>
    <dbReference type="NCBI Taxonomy" id="63820"/>
    <lineage>
        <taxon>Eukaryota</taxon>
        <taxon>Fungi</taxon>
        <taxon>Dikarya</taxon>
        <taxon>Ascomycota</taxon>
        <taxon>Pezizomycotina</taxon>
        <taxon>Eurotiomycetes</taxon>
        <taxon>Eurotiomycetidae</taxon>
        <taxon>Eurotiales</taxon>
        <taxon>Aspergillaceae</taxon>
        <taxon>Penicillium</taxon>
    </lineage>
</organism>
<reference evidence="17" key="1">
    <citation type="submission" date="2022-11" db="EMBL/GenBank/DDBJ databases">
        <authorList>
            <person name="Petersen C."/>
        </authorList>
    </citation>
    <scope>NUCLEOTIDE SEQUENCE</scope>
    <source>
        <strain evidence="17">IBT 19713</strain>
    </source>
</reference>
<dbReference type="Pfam" id="PF00067">
    <property type="entry name" value="p450"/>
    <property type="match status" value="1"/>
</dbReference>
<dbReference type="PANTHER" id="PTHR24305:SF237">
    <property type="entry name" value="CYTOCHROME P450 MONOOXYGENASE ATNE-RELATED"/>
    <property type="match status" value="1"/>
</dbReference>
<keyword evidence="9 16" id="KW-0560">Oxidoreductase</keyword>
<dbReference type="AlphaFoldDB" id="A0A9W9NT64"/>
<evidence type="ECO:0000256" key="10">
    <source>
        <dbReference type="ARBA" id="ARBA00023004"/>
    </source>
</evidence>
<comment type="cofactor">
    <cofactor evidence="1 15">
        <name>heme</name>
        <dbReference type="ChEBI" id="CHEBI:30413"/>
    </cofactor>
</comment>
<evidence type="ECO:0000256" key="9">
    <source>
        <dbReference type="ARBA" id="ARBA00023002"/>
    </source>
</evidence>